<dbReference type="Pfam" id="PF13456">
    <property type="entry name" value="RVT_3"/>
    <property type="match status" value="1"/>
</dbReference>
<dbReference type="NCBIfam" id="NF005822">
    <property type="entry name" value="PRK07708.1"/>
    <property type="match status" value="1"/>
</dbReference>
<evidence type="ECO:0000313" key="2">
    <source>
        <dbReference type="EMBL" id="TYS68469.1"/>
    </source>
</evidence>
<sequence length="217" mass="25587">MKLTLEWHYHTPKHIETTFRSDELDIRLALRLAEDIEKTGRVKRLSFFDEDGSEWTKKEINKWIKQSEVGISDVVAYFDGGYDVDTKLAGIGNVVYYNQNRKDYRYRINARLEELESNNEAEYAAFYFLVQQLEHLEIRAMEVTFKGDSLVVLNQLSGEWPCYDELFNRWLDKIEEKLKELKIRPNFESVSRKDNTEAHQLAKQALEGTPIESKLQL</sequence>
<dbReference type="OrthoDB" id="2680098at2"/>
<comment type="caution">
    <text evidence="2">The sequence shown here is derived from an EMBL/GenBank/DDBJ whole genome shotgun (WGS) entry which is preliminary data.</text>
</comment>
<dbReference type="Gene3D" id="3.30.420.10">
    <property type="entry name" value="Ribonuclease H-like superfamily/Ribonuclease H"/>
    <property type="match status" value="1"/>
</dbReference>
<keyword evidence="2" id="KW-0808">Transferase</keyword>
<reference evidence="2 3" key="1">
    <citation type="submission" date="2019-08" db="EMBL/GenBank/DDBJ databases">
        <title>Bacillus genomes from the desert of Cuatro Cienegas, Coahuila.</title>
        <authorList>
            <person name="Olmedo-Alvarez G."/>
        </authorList>
    </citation>
    <scope>NUCLEOTIDE SEQUENCE [LARGE SCALE GENOMIC DNA]</scope>
    <source>
        <strain evidence="2 3">CH28_1T</strain>
    </source>
</reference>
<dbReference type="GO" id="GO:0004523">
    <property type="term" value="F:RNA-DNA hybrid ribonuclease activity"/>
    <property type="evidence" value="ECO:0007669"/>
    <property type="project" value="InterPro"/>
</dbReference>
<dbReference type="GO" id="GO:0003964">
    <property type="term" value="F:RNA-directed DNA polymerase activity"/>
    <property type="evidence" value="ECO:0007669"/>
    <property type="project" value="UniProtKB-KW"/>
</dbReference>
<dbReference type="SUPFAM" id="SSF53098">
    <property type="entry name" value="Ribonuclease H-like"/>
    <property type="match status" value="1"/>
</dbReference>
<dbReference type="GO" id="GO:0003676">
    <property type="term" value="F:nucleic acid binding"/>
    <property type="evidence" value="ECO:0007669"/>
    <property type="project" value="InterPro"/>
</dbReference>
<dbReference type="STRING" id="79883.GCA_001636495_02567"/>
<gene>
    <name evidence="2" type="ORF">FZC76_12145</name>
</gene>
<dbReference type="RefSeq" id="WP_148988428.1">
    <property type="nucleotide sequence ID" value="NZ_VTEV01000004.1"/>
</dbReference>
<evidence type="ECO:0000259" key="1">
    <source>
        <dbReference type="Pfam" id="PF13456"/>
    </source>
</evidence>
<accession>A0A5D4SZR1</accession>
<dbReference type="EMBL" id="VTEV01000004">
    <property type="protein sequence ID" value="TYS68469.1"/>
    <property type="molecule type" value="Genomic_DNA"/>
</dbReference>
<keyword evidence="2" id="KW-0695">RNA-directed DNA polymerase</keyword>
<evidence type="ECO:0000313" key="3">
    <source>
        <dbReference type="Proteomes" id="UP000322524"/>
    </source>
</evidence>
<name>A0A5D4SZR1_9BACI</name>
<dbReference type="AlphaFoldDB" id="A0A5D4SZR1"/>
<dbReference type="InterPro" id="IPR036397">
    <property type="entry name" value="RNaseH_sf"/>
</dbReference>
<dbReference type="InterPro" id="IPR012337">
    <property type="entry name" value="RNaseH-like_sf"/>
</dbReference>
<feature type="domain" description="RNase H type-1" evidence="1">
    <location>
        <begin position="78"/>
        <end position="205"/>
    </location>
</feature>
<protein>
    <submittedName>
        <fullName evidence="2">Reverse transcriptase-like protein</fullName>
    </submittedName>
</protein>
<proteinExistence type="predicted"/>
<organism evidence="2 3">
    <name type="scientific">Sutcliffiella horikoshii</name>
    <dbReference type="NCBI Taxonomy" id="79883"/>
    <lineage>
        <taxon>Bacteria</taxon>
        <taxon>Bacillati</taxon>
        <taxon>Bacillota</taxon>
        <taxon>Bacilli</taxon>
        <taxon>Bacillales</taxon>
        <taxon>Bacillaceae</taxon>
        <taxon>Sutcliffiella</taxon>
    </lineage>
</organism>
<dbReference type="InterPro" id="IPR002156">
    <property type="entry name" value="RNaseH_domain"/>
</dbReference>
<dbReference type="Proteomes" id="UP000322524">
    <property type="component" value="Unassembled WGS sequence"/>
</dbReference>
<dbReference type="PANTHER" id="PTHR46387:SF2">
    <property type="entry name" value="RIBONUCLEASE HI"/>
    <property type="match status" value="1"/>
</dbReference>
<keyword evidence="2" id="KW-0548">Nucleotidyltransferase</keyword>
<dbReference type="PANTHER" id="PTHR46387">
    <property type="entry name" value="POLYNUCLEOTIDYL TRANSFERASE, RIBONUCLEASE H-LIKE SUPERFAMILY PROTEIN"/>
    <property type="match status" value="1"/>
</dbReference>
<dbReference type="CDD" id="cd09279">
    <property type="entry name" value="RNase_HI_like"/>
    <property type="match status" value="1"/>
</dbReference>